<reference evidence="1" key="1">
    <citation type="submission" date="2020-04" db="EMBL/GenBank/DDBJ databases">
        <authorList>
            <person name="Alioto T."/>
            <person name="Alioto T."/>
            <person name="Gomez Garrido J."/>
        </authorList>
    </citation>
    <scope>NUCLEOTIDE SEQUENCE</scope>
    <source>
        <strain evidence="1">A484AB</strain>
    </source>
</reference>
<feature type="non-terminal residue" evidence="1">
    <location>
        <position position="73"/>
    </location>
</feature>
<keyword evidence="2" id="KW-1185">Reference proteome</keyword>
<dbReference type="EMBL" id="CACRXK020025358">
    <property type="protein sequence ID" value="CAB4039416.1"/>
    <property type="molecule type" value="Genomic_DNA"/>
</dbReference>
<proteinExistence type="predicted"/>
<sequence>ETTVEKKKRVLAGLTNARCCLSYNYVTTIANGVIELTLIPSLPNVVNVTNYITKRIVQPMGPHVEIVVNLIIG</sequence>
<comment type="caution">
    <text evidence="1">The sequence shown here is derived from an EMBL/GenBank/DDBJ whole genome shotgun (WGS) entry which is preliminary data.</text>
</comment>
<protein>
    <submittedName>
        <fullName evidence="1">Uncharacterized protein</fullName>
    </submittedName>
</protein>
<accession>A0A6S7K225</accession>
<evidence type="ECO:0000313" key="1">
    <source>
        <dbReference type="EMBL" id="CAB4039416.1"/>
    </source>
</evidence>
<gene>
    <name evidence="1" type="ORF">PACLA_8A059950</name>
</gene>
<dbReference type="Proteomes" id="UP001152795">
    <property type="component" value="Unassembled WGS sequence"/>
</dbReference>
<organism evidence="1 2">
    <name type="scientific">Paramuricea clavata</name>
    <name type="common">Red gorgonian</name>
    <name type="synonym">Violescent sea-whip</name>
    <dbReference type="NCBI Taxonomy" id="317549"/>
    <lineage>
        <taxon>Eukaryota</taxon>
        <taxon>Metazoa</taxon>
        <taxon>Cnidaria</taxon>
        <taxon>Anthozoa</taxon>
        <taxon>Octocorallia</taxon>
        <taxon>Malacalcyonacea</taxon>
        <taxon>Plexauridae</taxon>
        <taxon>Paramuricea</taxon>
    </lineage>
</organism>
<feature type="non-terminal residue" evidence="1">
    <location>
        <position position="1"/>
    </location>
</feature>
<name>A0A6S7K225_PARCT</name>
<evidence type="ECO:0000313" key="2">
    <source>
        <dbReference type="Proteomes" id="UP001152795"/>
    </source>
</evidence>
<dbReference type="AlphaFoldDB" id="A0A6S7K225"/>